<dbReference type="Proteomes" id="UP000192393">
    <property type="component" value="Unassembled WGS sequence"/>
</dbReference>
<dbReference type="InterPro" id="IPR006099">
    <property type="entry name" value="MeMalonylCoA_mutase_a/b_cat"/>
</dbReference>
<keyword evidence="3" id="KW-1185">Reference proteome</keyword>
<reference evidence="2 3" key="1">
    <citation type="submission" date="2017-04" db="EMBL/GenBank/DDBJ databases">
        <authorList>
            <person name="Afonso C.L."/>
            <person name="Miller P.J."/>
            <person name="Scott M.A."/>
            <person name="Spackman E."/>
            <person name="Goraichik I."/>
            <person name="Dimitrov K.M."/>
            <person name="Suarez D.L."/>
            <person name="Swayne D.E."/>
        </authorList>
    </citation>
    <scope>NUCLEOTIDE SEQUENCE [LARGE SCALE GENOMIC DNA]</scope>
    <source>
        <strain evidence="2 3">CGMCC 1.12708</strain>
    </source>
</reference>
<dbReference type="SUPFAM" id="SSF51703">
    <property type="entry name" value="Cobalamin (vitamin B12)-dependent enzymes"/>
    <property type="match status" value="1"/>
</dbReference>
<dbReference type="GO" id="GO:0031419">
    <property type="term" value="F:cobalamin binding"/>
    <property type="evidence" value="ECO:0007669"/>
    <property type="project" value="InterPro"/>
</dbReference>
<evidence type="ECO:0000259" key="1">
    <source>
        <dbReference type="Pfam" id="PF01642"/>
    </source>
</evidence>
<evidence type="ECO:0000313" key="3">
    <source>
        <dbReference type="Proteomes" id="UP000192393"/>
    </source>
</evidence>
<proteinExistence type="predicted"/>
<dbReference type="AlphaFoldDB" id="A0A1W2CF09"/>
<protein>
    <submittedName>
        <fullName evidence="2">Methylmalonyl-CoA mutase</fullName>
    </submittedName>
</protein>
<dbReference type="InterPro" id="IPR016176">
    <property type="entry name" value="Cbl-dep_enz_cat"/>
</dbReference>
<organism evidence="2 3">
    <name type="scientific">Moheibacter sediminis</name>
    <dbReference type="NCBI Taxonomy" id="1434700"/>
    <lineage>
        <taxon>Bacteria</taxon>
        <taxon>Pseudomonadati</taxon>
        <taxon>Bacteroidota</taxon>
        <taxon>Flavobacteriia</taxon>
        <taxon>Flavobacteriales</taxon>
        <taxon>Weeksellaceae</taxon>
        <taxon>Moheibacter</taxon>
    </lineage>
</organism>
<feature type="domain" description="Methylmalonyl-CoA mutase alpha/beta chain catalytic" evidence="1">
    <location>
        <begin position="132"/>
        <end position="404"/>
    </location>
</feature>
<dbReference type="GO" id="GO:0016866">
    <property type="term" value="F:intramolecular transferase activity"/>
    <property type="evidence" value="ECO:0007669"/>
    <property type="project" value="InterPro"/>
</dbReference>
<name>A0A1W2CF09_9FLAO</name>
<accession>A0A1W2CF09</accession>
<dbReference type="PANTHER" id="PTHR48101">
    <property type="entry name" value="METHYLMALONYL-COA MUTASE, MITOCHONDRIAL-RELATED"/>
    <property type="match status" value="1"/>
</dbReference>
<dbReference type="STRING" id="1434700.SAMN06296427_1109"/>
<dbReference type="Pfam" id="PF01642">
    <property type="entry name" value="MM_CoA_mutase"/>
    <property type="match status" value="1"/>
</dbReference>
<evidence type="ECO:0000313" key="2">
    <source>
        <dbReference type="EMBL" id="SMC83835.1"/>
    </source>
</evidence>
<dbReference type="RefSeq" id="WP_084018293.1">
    <property type="nucleotide sequence ID" value="NZ_FWXS01000010.1"/>
</dbReference>
<dbReference type="Gene3D" id="3.20.20.240">
    <property type="entry name" value="Methylmalonyl-CoA mutase"/>
    <property type="match status" value="2"/>
</dbReference>
<gene>
    <name evidence="2" type="ORF">SAMN06296427_1109</name>
</gene>
<dbReference type="OrthoDB" id="9762378at2"/>
<sequence>MSSQNNDFSTITPQEWKLKVQAELAGLDYNEVLVWDTFEGIQVKPVYTKEDTEHQYLNPEITNKDWKIIGNYLDDPKQDFSYLYGFNLKDEFIEKTSTIPEYLDLFLSCENPFKLIKKNNFSKIPNLKYLGLDVLGNFARTGNWYQSEKEDFELAEQILNENSFEKSILVDASLYQNAGANHVQQIALAIAHGNEYLQKLGTEFANKIYFKTAVGSNYFFEIAKLKAIRKLWNLILEEYNSDAETFIYAETSLRNKSILDIHNNIIRSGLEASSAVLGKADVVSISSYDSLKNSTSFSEELASKQQLLLQRESYYDKFHDPVSGSFFVENLTELFCKNALELFKKIEAEGGFFKGLFEGSIQKMISKSAEKEQIAFDEGKLILIGVNKFRNKTENVEFLPEEVPNNVRTFIQPIFPKRLSTKIEKTPV</sequence>
<dbReference type="PANTHER" id="PTHR48101:SF1">
    <property type="entry name" value="METHYLMALONYL-COA MUTASE, LARGE SUBUNIT"/>
    <property type="match status" value="1"/>
</dbReference>
<dbReference type="EMBL" id="FWXS01000010">
    <property type="protein sequence ID" value="SMC83835.1"/>
    <property type="molecule type" value="Genomic_DNA"/>
</dbReference>